<keyword evidence="1" id="KW-0175">Coiled coil</keyword>
<feature type="compositionally biased region" description="Polar residues" evidence="2">
    <location>
        <begin position="216"/>
        <end position="233"/>
    </location>
</feature>
<reference evidence="3 4" key="1">
    <citation type="journal article" date="2024" name="IMA Fungus">
        <title>Apiospora arundinis, a panoply of carbohydrate-active enzymes and secondary metabolites.</title>
        <authorList>
            <person name="Sorensen T."/>
            <person name="Petersen C."/>
            <person name="Muurmann A.T."/>
            <person name="Christiansen J.V."/>
            <person name="Brundto M.L."/>
            <person name="Overgaard C.K."/>
            <person name="Boysen A.T."/>
            <person name="Wollenberg R.D."/>
            <person name="Larsen T.O."/>
            <person name="Sorensen J.L."/>
            <person name="Nielsen K.L."/>
            <person name="Sondergaard T.E."/>
        </authorList>
    </citation>
    <scope>NUCLEOTIDE SEQUENCE [LARGE SCALE GENOMIC DNA]</scope>
    <source>
        <strain evidence="3 4">AAU 773</strain>
    </source>
</reference>
<feature type="compositionally biased region" description="Basic and acidic residues" evidence="2">
    <location>
        <begin position="240"/>
        <end position="253"/>
    </location>
</feature>
<feature type="coiled-coil region" evidence="1">
    <location>
        <begin position="290"/>
        <end position="349"/>
    </location>
</feature>
<comment type="caution">
    <text evidence="3">The sequence shown here is derived from an EMBL/GenBank/DDBJ whole genome shotgun (WGS) entry which is preliminary data.</text>
</comment>
<evidence type="ECO:0008006" key="5">
    <source>
        <dbReference type="Google" id="ProtNLM"/>
    </source>
</evidence>
<protein>
    <recommendedName>
        <fullName evidence="5">C2H2-type domain-containing protein</fullName>
    </recommendedName>
</protein>
<evidence type="ECO:0000313" key="4">
    <source>
        <dbReference type="Proteomes" id="UP001390339"/>
    </source>
</evidence>
<feature type="region of interest" description="Disordered" evidence="2">
    <location>
        <begin position="1"/>
        <end position="24"/>
    </location>
</feature>
<dbReference type="EMBL" id="JAPCWZ010000005">
    <property type="protein sequence ID" value="KAK8861782.1"/>
    <property type="molecule type" value="Genomic_DNA"/>
</dbReference>
<organism evidence="3 4">
    <name type="scientific">Apiospora arundinis</name>
    <dbReference type="NCBI Taxonomy" id="335852"/>
    <lineage>
        <taxon>Eukaryota</taxon>
        <taxon>Fungi</taxon>
        <taxon>Dikarya</taxon>
        <taxon>Ascomycota</taxon>
        <taxon>Pezizomycotina</taxon>
        <taxon>Sordariomycetes</taxon>
        <taxon>Xylariomycetidae</taxon>
        <taxon>Amphisphaeriales</taxon>
        <taxon>Apiosporaceae</taxon>
        <taxon>Apiospora</taxon>
    </lineage>
</organism>
<evidence type="ECO:0000313" key="3">
    <source>
        <dbReference type="EMBL" id="KAK8861782.1"/>
    </source>
</evidence>
<name>A0ABR2IDM4_9PEZI</name>
<accession>A0ABR2IDM4</accession>
<evidence type="ECO:0000256" key="2">
    <source>
        <dbReference type="SAM" id="MobiDB-lite"/>
    </source>
</evidence>
<proteinExistence type="predicted"/>
<feature type="region of interest" description="Disordered" evidence="2">
    <location>
        <begin position="185"/>
        <end position="276"/>
    </location>
</feature>
<gene>
    <name evidence="3" type="ORF">PGQ11_008017</name>
</gene>
<sequence length="394" mass="44096">MHNGDQLGTHLHSKKNAAADPSNRQDCKYCSEATNLIPKCLRVHEALSHPEKVNGNLRCMYGCGYWNSRPDHVKDHNRTDHYACKYCEQGPVYYTQSKVNHLVKHAKLDHADQFLGLSDADIKNKIERTWTIQPDECKERIRHLLEQVRLQSTLDPESERISEFPRRSIGDQLLRETNAAVSVEWFQRQPGSAPPLGISPGGHREMQDDDSETKPGLSSRSGRISTDNIQDSGSQKRKAWHDEGHEGDTEAVAKKSMRSRSTDQAGHGTASAESGAVVSEEDYLVQASEIDILKRQNSALEAKMVAQEAKHGLETTQLRAQLDSCEVTIQALKDEAKSADKAKEKEMGKRDGQIASLKKRITSLETQLSLSGETVESLQQAVESYKELEKMKRG</sequence>
<keyword evidence="4" id="KW-1185">Reference proteome</keyword>
<dbReference type="Proteomes" id="UP001390339">
    <property type="component" value="Unassembled WGS sequence"/>
</dbReference>
<evidence type="ECO:0000256" key="1">
    <source>
        <dbReference type="SAM" id="Coils"/>
    </source>
</evidence>